<dbReference type="PROSITE" id="PS50089">
    <property type="entry name" value="ZF_RING_2"/>
    <property type="match status" value="1"/>
</dbReference>
<dbReference type="CDD" id="cd12379">
    <property type="entry name" value="RRM2_I_PABPs"/>
    <property type="match status" value="1"/>
</dbReference>
<dbReference type="Pfam" id="PF00658">
    <property type="entry name" value="MLLE"/>
    <property type="match status" value="1"/>
</dbReference>
<dbReference type="Pfam" id="PF01485">
    <property type="entry name" value="IBR"/>
    <property type="match status" value="1"/>
</dbReference>
<dbReference type="InterPro" id="IPR003954">
    <property type="entry name" value="RRM_euk-type"/>
</dbReference>
<dbReference type="CDD" id="cd12381">
    <property type="entry name" value="RRM4_I_PABPs"/>
    <property type="match status" value="1"/>
</dbReference>
<dbReference type="CDD" id="cd20362">
    <property type="entry name" value="BRcat_RBR_RNF19A"/>
    <property type="match status" value="1"/>
</dbReference>
<dbReference type="SUPFAM" id="SSF54928">
    <property type="entry name" value="RNA-binding domain, RBD"/>
    <property type="match status" value="2"/>
</dbReference>
<keyword evidence="8" id="KW-0833">Ubl conjugation pathway</keyword>
<keyword evidence="3" id="KW-0963">Cytoplasm</keyword>
<feature type="domain" description="RRM" evidence="16">
    <location>
        <begin position="11"/>
        <end position="89"/>
    </location>
</feature>
<dbReference type="PANTHER" id="PTHR24012">
    <property type="entry name" value="RNA BINDING PROTEIN"/>
    <property type="match status" value="1"/>
</dbReference>
<feature type="transmembrane region" description="Helical" evidence="14">
    <location>
        <begin position="1108"/>
        <end position="1141"/>
    </location>
</feature>
<organism evidence="19 20">
    <name type="scientific">Ataeniobius toweri</name>
    <dbReference type="NCBI Taxonomy" id="208326"/>
    <lineage>
        <taxon>Eukaryota</taxon>
        <taxon>Metazoa</taxon>
        <taxon>Chordata</taxon>
        <taxon>Craniata</taxon>
        <taxon>Vertebrata</taxon>
        <taxon>Euteleostomi</taxon>
        <taxon>Actinopterygii</taxon>
        <taxon>Neopterygii</taxon>
        <taxon>Teleostei</taxon>
        <taxon>Neoteleostei</taxon>
        <taxon>Acanthomorphata</taxon>
        <taxon>Ovalentaria</taxon>
        <taxon>Atherinomorphae</taxon>
        <taxon>Cyprinodontiformes</taxon>
        <taxon>Goodeidae</taxon>
        <taxon>Ataeniobius</taxon>
    </lineage>
</organism>
<feature type="transmembrane region" description="Helical" evidence="14">
    <location>
        <begin position="1161"/>
        <end position="1194"/>
    </location>
</feature>
<dbReference type="Gene3D" id="1.10.1900.10">
    <property type="entry name" value="c-terminal domain of poly(a) binding protein"/>
    <property type="match status" value="1"/>
</dbReference>
<keyword evidence="14" id="KW-1133">Transmembrane helix</keyword>
<evidence type="ECO:0000256" key="1">
    <source>
        <dbReference type="ARBA" id="ARBA00004496"/>
    </source>
</evidence>
<dbReference type="Pfam" id="PF00097">
    <property type="entry name" value="zf-C3HC4"/>
    <property type="match status" value="1"/>
</dbReference>
<feature type="domain" description="RRM" evidence="16">
    <location>
        <begin position="191"/>
        <end position="268"/>
    </location>
</feature>
<gene>
    <name evidence="19" type="ORF">ATANTOWER_006171</name>
</gene>
<evidence type="ECO:0000256" key="4">
    <source>
        <dbReference type="ARBA" id="ARBA00022679"/>
    </source>
</evidence>
<dbReference type="SMART" id="SM00647">
    <property type="entry name" value="IBR"/>
    <property type="match status" value="2"/>
</dbReference>
<protein>
    <recommendedName>
        <fullName evidence="21">RBR-type E3 ubiquitin transferase</fullName>
    </recommendedName>
</protein>
<dbReference type="InterPro" id="IPR002867">
    <property type="entry name" value="IBR_dom"/>
</dbReference>
<evidence type="ECO:0000256" key="6">
    <source>
        <dbReference type="ARBA" id="ARBA00022737"/>
    </source>
</evidence>
<feature type="compositionally biased region" description="Low complexity" evidence="13">
    <location>
        <begin position="1379"/>
        <end position="1389"/>
    </location>
</feature>
<keyword evidence="9" id="KW-0862">Zinc</keyword>
<evidence type="ECO:0000256" key="14">
    <source>
        <dbReference type="SAM" id="Phobius"/>
    </source>
</evidence>
<feature type="compositionally biased region" description="Low complexity" evidence="13">
    <location>
        <begin position="1600"/>
        <end position="1611"/>
    </location>
</feature>
<feature type="domain" description="RRM" evidence="16">
    <location>
        <begin position="99"/>
        <end position="175"/>
    </location>
</feature>
<feature type="compositionally biased region" description="Low complexity" evidence="13">
    <location>
        <begin position="697"/>
        <end position="714"/>
    </location>
</feature>
<dbReference type="CDD" id="cd16775">
    <property type="entry name" value="RING-HC_RBR_RNF19A"/>
    <property type="match status" value="1"/>
</dbReference>
<feature type="domain" description="RRM" evidence="16">
    <location>
        <begin position="294"/>
        <end position="370"/>
    </location>
</feature>
<dbReference type="InterPro" id="IPR012677">
    <property type="entry name" value="Nucleotide-bd_a/b_plait_sf"/>
</dbReference>
<feature type="compositionally biased region" description="Pro residues" evidence="13">
    <location>
        <begin position="687"/>
        <end position="696"/>
    </location>
</feature>
<dbReference type="CDD" id="cd12378">
    <property type="entry name" value="RRM1_I_PABPs"/>
    <property type="match status" value="1"/>
</dbReference>
<feature type="compositionally biased region" description="Basic residues" evidence="13">
    <location>
        <begin position="1428"/>
        <end position="1438"/>
    </location>
</feature>
<dbReference type="NCBIfam" id="TIGR01628">
    <property type="entry name" value="PABP-1234"/>
    <property type="match status" value="1"/>
</dbReference>
<evidence type="ECO:0008006" key="21">
    <source>
        <dbReference type="Google" id="ProtNLM"/>
    </source>
</evidence>
<comment type="similarity">
    <text evidence="2">Belongs to the polyadenylate-binding protein type-1 family.</text>
</comment>
<name>A0ABU7A1H1_9TELE</name>
<dbReference type="InterPro" id="IPR034364">
    <property type="entry name" value="PABP_RRM1"/>
</dbReference>
<keyword evidence="14" id="KW-0812">Transmembrane</keyword>
<comment type="subcellular location">
    <subcellularLocation>
        <location evidence="1">Cytoplasm</location>
    </subcellularLocation>
</comment>
<evidence type="ECO:0000256" key="12">
    <source>
        <dbReference type="PROSITE-ProRule" id="PRU00176"/>
    </source>
</evidence>
<feature type="domain" description="RING-type" evidence="15">
    <location>
        <begin position="879"/>
        <end position="927"/>
    </location>
</feature>
<dbReference type="InterPro" id="IPR013083">
    <property type="entry name" value="Znf_RING/FYVE/PHD"/>
</dbReference>
<evidence type="ECO:0000256" key="9">
    <source>
        <dbReference type="ARBA" id="ARBA00022833"/>
    </source>
</evidence>
<keyword evidence="14" id="KW-0472">Membrane</keyword>
<evidence type="ECO:0000256" key="2">
    <source>
        <dbReference type="ARBA" id="ARBA00008557"/>
    </source>
</evidence>
<dbReference type="EMBL" id="JAHUTI010000170">
    <property type="protein sequence ID" value="MED6231725.1"/>
    <property type="molecule type" value="Genomic_DNA"/>
</dbReference>
<dbReference type="InterPro" id="IPR036053">
    <property type="entry name" value="PABP-dom"/>
</dbReference>
<evidence type="ECO:0000259" key="17">
    <source>
        <dbReference type="PROSITE" id="PS51309"/>
    </source>
</evidence>
<dbReference type="InterPro" id="IPR002004">
    <property type="entry name" value="PABP_HYD_C"/>
</dbReference>
<evidence type="ECO:0000259" key="18">
    <source>
        <dbReference type="PROSITE" id="PS51873"/>
    </source>
</evidence>
<keyword evidence="6" id="KW-0677">Repeat</keyword>
<dbReference type="SMART" id="SM00360">
    <property type="entry name" value="RRM"/>
    <property type="match status" value="4"/>
</dbReference>
<evidence type="ECO:0000256" key="3">
    <source>
        <dbReference type="ARBA" id="ARBA00022490"/>
    </source>
</evidence>
<feature type="region of interest" description="Disordered" evidence="13">
    <location>
        <begin position="676"/>
        <end position="812"/>
    </location>
</feature>
<dbReference type="Gene3D" id="1.20.120.1750">
    <property type="match status" value="1"/>
</dbReference>
<dbReference type="Proteomes" id="UP001345963">
    <property type="component" value="Unassembled WGS sequence"/>
</dbReference>
<dbReference type="PROSITE" id="PS50102">
    <property type="entry name" value="RRM"/>
    <property type="match status" value="4"/>
</dbReference>
<dbReference type="InterPro" id="IPR001841">
    <property type="entry name" value="Znf_RING"/>
</dbReference>
<accession>A0ABU7A1H1</accession>
<keyword evidence="10 12" id="KW-0694">RNA-binding</keyword>
<dbReference type="CDD" id="cd12380">
    <property type="entry name" value="RRM3_I_PABPs"/>
    <property type="match status" value="1"/>
</dbReference>
<dbReference type="SUPFAM" id="SSF63570">
    <property type="entry name" value="PABC (PABP) domain"/>
    <property type="match status" value="1"/>
</dbReference>
<dbReference type="Pfam" id="PF22191">
    <property type="entry name" value="IBR_1"/>
    <property type="match status" value="1"/>
</dbReference>
<feature type="region of interest" description="Disordered" evidence="13">
    <location>
        <begin position="1417"/>
        <end position="1479"/>
    </location>
</feature>
<keyword evidence="7 11" id="KW-0863">Zinc-finger</keyword>
<dbReference type="Gene3D" id="3.30.70.330">
    <property type="match status" value="4"/>
</dbReference>
<comment type="caution">
    <text evidence="19">The sequence shown here is derived from an EMBL/GenBank/DDBJ whole genome shotgun (WGS) entry which is preliminary data.</text>
</comment>
<evidence type="ECO:0000256" key="7">
    <source>
        <dbReference type="ARBA" id="ARBA00022771"/>
    </source>
</evidence>
<dbReference type="InterPro" id="IPR018957">
    <property type="entry name" value="Znf_C3HC4_RING-type"/>
</dbReference>
<feature type="compositionally biased region" description="Low complexity" evidence="13">
    <location>
        <begin position="1233"/>
        <end position="1244"/>
    </location>
</feature>
<dbReference type="InterPro" id="IPR035979">
    <property type="entry name" value="RBD_domain_sf"/>
</dbReference>
<evidence type="ECO:0000313" key="20">
    <source>
        <dbReference type="Proteomes" id="UP001345963"/>
    </source>
</evidence>
<evidence type="ECO:0000256" key="5">
    <source>
        <dbReference type="ARBA" id="ARBA00022723"/>
    </source>
</evidence>
<dbReference type="CDD" id="cd20355">
    <property type="entry name" value="Rcat_RBR_RNF19"/>
    <property type="match status" value="1"/>
</dbReference>
<keyword evidence="20" id="KW-1185">Reference proteome</keyword>
<feature type="region of interest" description="Disordered" evidence="13">
    <location>
        <begin position="1369"/>
        <end position="1389"/>
    </location>
</feature>
<dbReference type="Gene3D" id="2.20.25.20">
    <property type="match status" value="1"/>
</dbReference>
<dbReference type="SMART" id="SM00517">
    <property type="entry name" value="PolyA"/>
    <property type="match status" value="1"/>
</dbReference>
<evidence type="ECO:0000256" key="10">
    <source>
        <dbReference type="ARBA" id="ARBA00022884"/>
    </source>
</evidence>
<evidence type="ECO:0000256" key="8">
    <source>
        <dbReference type="ARBA" id="ARBA00022786"/>
    </source>
</evidence>
<dbReference type="InterPro" id="IPR045305">
    <property type="entry name" value="RRM2_I_PABPs"/>
</dbReference>
<evidence type="ECO:0000259" key="15">
    <source>
        <dbReference type="PROSITE" id="PS50089"/>
    </source>
</evidence>
<dbReference type="Gene3D" id="3.30.40.10">
    <property type="entry name" value="Zinc/RING finger domain, C3HC4 (zinc finger)"/>
    <property type="match status" value="1"/>
</dbReference>
<dbReference type="PROSITE" id="PS51873">
    <property type="entry name" value="TRIAD"/>
    <property type="match status" value="1"/>
</dbReference>
<keyword evidence="4" id="KW-0808">Transferase</keyword>
<dbReference type="Pfam" id="PF00076">
    <property type="entry name" value="RRM_1"/>
    <property type="match status" value="4"/>
</dbReference>
<sequence length="1620" mass="175638">MNPSAPSYPMASLYVGDLHPDVTEAMLYEKFSPAGPILSIRVCRDMITRRSLGYAYVNFQQPADAERALDTMNFDVIKGRPLRIMWSQRDPSLRKSGVGNIFIKNLDKSIDNKALYDTFSAFGNILSCKVVCDENGSKGYGFVHFETHEAAERAIEKMNGMLLNDRKVFVGRFKSRKEREAELGARAREFTNVYIKNFGEDMDDEKLKELFSKYGPALSIRVMTDESGKSKGFGFVSFERHEDAQKAVDDMNGKELNGRQVYVGRAQKKGERQNELKRKFEQMKQDRMTRYQGVNLYVKNLDDGLDDERLRKEFSPFGTITSAKVMMEGGRSKGFGFVCFSSPEEATKAVTEMNGRIVATKPLYVALAQRKEERQAHLTNQYMQRMATVRAVPNPVLNPYQPAPPSGYFMAAIPQAQNRAAYYSANQLAQLRPSPRWATQGVRPQHFQNMPNAMRPSAPRPQTFNTIRTTTATNTQVPRMMASQRMPTQALGQRPASASATAAPVRAMPQYKYAAGVRNPQHMASQPQVPMQQPAVHVQGQEPLTASMLAAAPPQEQKQMLGERLFPLIQNMHPSLAGKITGMLLEIDNSELLHMLESPESLRSKVDEAVAVLQAHQAKEAAQKSTTPAGVPSNKCHWQQTVLLHLFHSCDPHPFAKIRLLDVTTRLIRRSHHVLNTDGPSGALSPHPVPPSPAPSPIHHLTPSPSPLQLPHLSAHVRDRLPSSGSPLAHPSPPPGEMSLQKHQQLGSGCGVVMGSDRDLQSTASSISLPSVKKAPKKRRLSLASLFRRRGRDTKSGRQRSRELQHPGSGGLAGVDGIASIESIHSEMCNDKNSAFLSVAGTGAALAAAASFSSASGPSSSTSSSSKIGVRVGAELLECPLCLLRLSRESFPDIMTCHHRSCIDCLRQYLRIEISESRVNISCPECSERFNPHDIRMILGDRMLMEKYEEFMLRRWLVADPDCRWCPAPDCGYAVIAFGCASCPKITCGRDGCGTEFCYHCKQLWHPNQTCDAARQQRAQSLRLRTVRSSSLSYSQESGAPADDIKPCPRCAAYIIKMNDGSCNHMTCAVCGCEFCWLCMKEISDLHYLSPSGCTFWGKKPWSRKKKILWQLGTLVGAPVGIALIAGIAIPAMIIGIPVYVGRKIHNRYEGKDISNHERNLVIAGGVTLSAIVSPVVAAVTVGIGVPIMLAYVYGVVPISLCRSGGCGVSAGNGKGVRIEFDDENGMNGGSGTAATDTTSVADTRNNPSIGEGSVGGMTGSLSASGSHMDRLGTARDNLSETASTMALAGASINGSLSGSAMVNYLHRMEVQADVQKERCSLSGESATVSLGTVSDNASTKAMAGSILNAYMPPDREGSSLEVQVDIESKPVKRRHHSGSSSVDDGSNVGLCGWTNPTTGCSSSEGKGTAAKWAKEASFSSSSSSGGKKSKGKLRKKGGGGTKINETREDMDAQLLEQRSTNSSEFDSPSLSGSLPSVADSHSSHFSEFSCSDLESMKTSCSHGSGGGDYHLRFATVSPLPEVENDRLETCPASSSSSQGHGAGIPPQSPTSTTSSLGNGTEPSPVSFITDENINLACPSELDSYSNTGELLKEHNNNHQQQEPAPTEQQTKNSCIQTDI</sequence>
<evidence type="ECO:0000259" key="16">
    <source>
        <dbReference type="PROSITE" id="PS50102"/>
    </source>
</evidence>
<dbReference type="InterPro" id="IPR044066">
    <property type="entry name" value="TRIAD_supradom"/>
</dbReference>
<dbReference type="SMART" id="SM00184">
    <property type="entry name" value="RING"/>
    <property type="match status" value="1"/>
</dbReference>
<feature type="compositionally biased region" description="Basic residues" evidence="13">
    <location>
        <begin position="774"/>
        <end position="792"/>
    </location>
</feature>
<dbReference type="SMART" id="SM00361">
    <property type="entry name" value="RRM_1"/>
    <property type="match status" value="3"/>
</dbReference>
<feature type="region of interest" description="Disordered" evidence="13">
    <location>
        <begin position="1525"/>
        <end position="1620"/>
    </location>
</feature>
<dbReference type="InterPro" id="IPR000504">
    <property type="entry name" value="RRM_dom"/>
</dbReference>
<evidence type="ECO:0000256" key="11">
    <source>
        <dbReference type="PROSITE-ProRule" id="PRU00175"/>
    </source>
</evidence>
<dbReference type="SUPFAM" id="SSF57850">
    <property type="entry name" value="RING/U-box"/>
    <property type="match status" value="3"/>
</dbReference>
<dbReference type="PROSITE" id="PS51309">
    <property type="entry name" value="PABC"/>
    <property type="match status" value="1"/>
</dbReference>
<dbReference type="InterPro" id="IPR006515">
    <property type="entry name" value="PABP_1234"/>
</dbReference>
<feature type="compositionally biased region" description="Basic and acidic residues" evidence="13">
    <location>
        <begin position="793"/>
        <end position="805"/>
    </location>
</feature>
<keyword evidence="5" id="KW-0479">Metal-binding</keyword>
<proteinExistence type="inferred from homology"/>
<feature type="compositionally biased region" description="Polar residues" evidence="13">
    <location>
        <begin position="1457"/>
        <end position="1475"/>
    </location>
</feature>
<evidence type="ECO:0000256" key="13">
    <source>
        <dbReference type="SAM" id="MobiDB-lite"/>
    </source>
</evidence>
<feature type="region of interest" description="Disordered" evidence="13">
    <location>
        <begin position="1223"/>
        <end position="1255"/>
    </location>
</feature>
<evidence type="ECO:0000313" key="19">
    <source>
        <dbReference type="EMBL" id="MED6231725.1"/>
    </source>
</evidence>
<reference evidence="19 20" key="1">
    <citation type="submission" date="2021-07" db="EMBL/GenBank/DDBJ databases">
        <authorList>
            <person name="Palmer J.M."/>
        </authorList>
    </citation>
    <scope>NUCLEOTIDE SEQUENCE [LARGE SCALE GENOMIC DNA]</scope>
    <source>
        <strain evidence="19 20">AT_MEX2019</strain>
        <tissue evidence="19">Muscle</tissue>
    </source>
</reference>
<feature type="domain" description="PABC" evidence="17">
    <location>
        <begin position="541"/>
        <end position="618"/>
    </location>
</feature>
<feature type="domain" description="RING-type" evidence="18">
    <location>
        <begin position="875"/>
        <end position="1098"/>
    </location>
</feature>